<dbReference type="GO" id="GO:0005524">
    <property type="term" value="F:ATP binding"/>
    <property type="evidence" value="ECO:0007669"/>
    <property type="project" value="InterPro"/>
</dbReference>
<evidence type="ECO:0000256" key="3">
    <source>
        <dbReference type="ARBA" id="ARBA00022723"/>
    </source>
</evidence>
<evidence type="ECO:0000313" key="8">
    <source>
        <dbReference type="Proteomes" id="UP001321786"/>
    </source>
</evidence>
<dbReference type="Gene3D" id="3.10.310.40">
    <property type="match status" value="1"/>
</dbReference>
<comment type="cofactor">
    <cofactor evidence="1">
        <name>Zn(2+)</name>
        <dbReference type="ChEBI" id="CHEBI:29105"/>
    </cofactor>
</comment>
<dbReference type="InterPro" id="IPR012947">
    <property type="entry name" value="tRNA_SAD"/>
</dbReference>
<dbReference type="Gene3D" id="3.30.980.10">
    <property type="entry name" value="Threonyl-trna Synthetase, Chain A, domain 2"/>
    <property type="match status" value="1"/>
</dbReference>
<dbReference type="GO" id="GO:0003676">
    <property type="term" value="F:nucleic acid binding"/>
    <property type="evidence" value="ECO:0007669"/>
    <property type="project" value="InterPro"/>
</dbReference>
<dbReference type="AlphaFoldDB" id="A0AAU9EAG1"/>
<keyword evidence="3" id="KW-0479">Metal-binding</keyword>
<evidence type="ECO:0000256" key="1">
    <source>
        <dbReference type="ARBA" id="ARBA00001947"/>
    </source>
</evidence>
<dbReference type="Pfam" id="PF07973">
    <property type="entry name" value="tRNA_SAD"/>
    <property type="match status" value="1"/>
</dbReference>
<dbReference type="RefSeq" id="WP_338537160.1">
    <property type="nucleotide sequence ID" value="NZ_AP028654.1"/>
</dbReference>
<dbReference type="GO" id="GO:0005737">
    <property type="term" value="C:cytoplasm"/>
    <property type="evidence" value="ECO:0007669"/>
    <property type="project" value="UniProtKB-SubCell"/>
</dbReference>
<dbReference type="EMBL" id="AP028654">
    <property type="protein sequence ID" value="BEP28857.1"/>
    <property type="molecule type" value="Genomic_DNA"/>
</dbReference>
<evidence type="ECO:0000256" key="4">
    <source>
        <dbReference type="ARBA" id="ARBA00022833"/>
    </source>
</evidence>
<dbReference type="GO" id="GO:0004813">
    <property type="term" value="F:alanine-tRNA ligase activity"/>
    <property type="evidence" value="ECO:0007669"/>
    <property type="project" value="InterPro"/>
</dbReference>
<accession>A0AAU9EAG1</accession>
<dbReference type="PANTHER" id="PTHR43462">
    <property type="entry name" value="ALANYL-TRNA EDITING PROTEIN"/>
    <property type="match status" value="1"/>
</dbReference>
<feature type="domain" description="Alanyl-transfer RNA synthetases family profile" evidence="6">
    <location>
        <begin position="1"/>
        <end position="236"/>
    </location>
</feature>
<dbReference type="InterPro" id="IPR018163">
    <property type="entry name" value="Thr/Ala-tRNA-synth_IIc_edit"/>
</dbReference>
<sequence>MTIKLYENDMYLKEVDAKITEIIEEKNAIFLVLDKSIFFPLGGGQPSDIGYIENSKVLEVIEKNGKLYHRVEKKPIKDNVHLVLDWNRRLDNMQQHCGEHILSGIILKEINGHNKGFHMGKDIVTIDIDLPSIGGTLLKEIEKKANEAIYKNALVNIYNVNSKDEASKYGVRKEVTVEKDIRIVSIDGIDTVACCGSHPRRTGEVGLIKILKVEKNKNMTRIHFVCGNRALKDYKLKSDIISELSKKYSSSAENLLSKMAKKEEKNELIKQKYTELKNRFNSLEVETLFNENKNKYIKIYNDMDFNDIEYISKKVHEKIKCLTVFASANEKRILMIDGLDSNNCGKFFKENIRDFNGKGGGSINIAQGKFESEEDLRRFCEKADEILN</sequence>
<comment type="subcellular location">
    <subcellularLocation>
        <location evidence="2">Cytoplasm</location>
    </subcellularLocation>
</comment>
<feature type="coiled-coil region" evidence="5">
    <location>
        <begin position="252"/>
        <end position="286"/>
    </location>
</feature>
<name>A0AAU9EAG1_9FIRM</name>
<proteinExistence type="predicted"/>
<evidence type="ECO:0000256" key="5">
    <source>
        <dbReference type="SAM" id="Coils"/>
    </source>
</evidence>
<dbReference type="GO" id="GO:0002161">
    <property type="term" value="F:aminoacyl-tRNA deacylase activity"/>
    <property type="evidence" value="ECO:0007669"/>
    <property type="project" value="UniProtKB-ARBA"/>
</dbReference>
<dbReference type="KEGG" id="hprf:HLPR_11880"/>
<keyword evidence="4" id="KW-0862">Zinc</keyword>
<gene>
    <name evidence="7" type="ORF">HLPR_11880</name>
</gene>
<reference evidence="7 8" key="1">
    <citation type="submission" date="2023-08" db="EMBL/GenBank/DDBJ databases">
        <title>Helicovermis profunda gen. nov., sp. nov., a novel mesophilic, fermentative bacterium within the Bacillota from a deep-sea hydrothermal vent chimney.</title>
        <authorList>
            <person name="Miyazaki U."/>
            <person name="Mizutani D."/>
            <person name="Hashimoto Y."/>
            <person name="Tame A."/>
            <person name="Sawayama S."/>
            <person name="Miyazaki J."/>
            <person name="Takai K."/>
            <person name="Nakagawa S."/>
        </authorList>
    </citation>
    <scope>NUCLEOTIDE SEQUENCE [LARGE SCALE GENOMIC DNA]</scope>
    <source>
        <strain evidence="7 8">S502</strain>
    </source>
</reference>
<evidence type="ECO:0000259" key="6">
    <source>
        <dbReference type="PROSITE" id="PS50860"/>
    </source>
</evidence>
<dbReference type="SMART" id="SM00863">
    <property type="entry name" value="tRNA_SAD"/>
    <property type="match status" value="1"/>
</dbReference>
<dbReference type="Gene3D" id="2.40.30.130">
    <property type="match status" value="1"/>
</dbReference>
<dbReference type="GO" id="GO:0046872">
    <property type="term" value="F:metal ion binding"/>
    <property type="evidence" value="ECO:0007669"/>
    <property type="project" value="UniProtKB-KW"/>
</dbReference>
<evidence type="ECO:0000313" key="7">
    <source>
        <dbReference type="EMBL" id="BEP28857.1"/>
    </source>
</evidence>
<evidence type="ECO:0000256" key="2">
    <source>
        <dbReference type="ARBA" id="ARBA00004496"/>
    </source>
</evidence>
<protein>
    <submittedName>
        <fullName evidence="7">Alanyl-tRNA editing protein</fullName>
    </submittedName>
</protein>
<keyword evidence="5" id="KW-0175">Coiled coil</keyword>
<dbReference type="Proteomes" id="UP001321786">
    <property type="component" value="Chromosome"/>
</dbReference>
<dbReference type="GO" id="GO:0006419">
    <property type="term" value="P:alanyl-tRNA aminoacylation"/>
    <property type="evidence" value="ECO:0007669"/>
    <property type="project" value="InterPro"/>
</dbReference>
<dbReference type="SUPFAM" id="SSF55186">
    <property type="entry name" value="ThrRS/AlaRS common domain"/>
    <property type="match status" value="1"/>
</dbReference>
<dbReference type="PROSITE" id="PS50860">
    <property type="entry name" value="AA_TRNA_LIGASE_II_ALA"/>
    <property type="match status" value="1"/>
</dbReference>
<dbReference type="InterPro" id="IPR009000">
    <property type="entry name" value="Transl_B-barrel_sf"/>
</dbReference>
<dbReference type="PANTHER" id="PTHR43462:SF1">
    <property type="entry name" value="ALANYL-TRNA EDITING PROTEIN AARSD1"/>
    <property type="match status" value="1"/>
</dbReference>
<keyword evidence="8" id="KW-1185">Reference proteome</keyword>
<organism evidence="7 8">
    <name type="scientific">Helicovermis profundi</name>
    <dbReference type="NCBI Taxonomy" id="3065157"/>
    <lineage>
        <taxon>Bacteria</taxon>
        <taxon>Bacillati</taxon>
        <taxon>Bacillota</taxon>
        <taxon>Clostridia</taxon>
        <taxon>Helicovermis</taxon>
    </lineage>
</organism>
<dbReference type="InterPro" id="IPR051335">
    <property type="entry name" value="Alanyl-tRNA_Editing_Enzymes"/>
</dbReference>
<dbReference type="InterPro" id="IPR018165">
    <property type="entry name" value="Ala-tRNA-synth_IIc_core"/>
</dbReference>
<dbReference type="SUPFAM" id="SSF50447">
    <property type="entry name" value="Translation proteins"/>
    <property type="match status" value="1"/>
</dbReference>